<proteinExistence type="inferred from homology"/>
<dbReference type="eggNOG" id="KOG2115">
    <property type="taxonomic scope" value="Eukaryota"/>
</dbReference>
<evidence type="ECO:0000256" key="2">
    <source>
        <dbReference type="ARBA" id="ARBA00009150"/>
    </source>
</evidence>
<comment type="similarity">
    <text evidence="2">Belongs to the VPS54 family.</text>
</comment>
<keyword evidence="4" id="KW-0813">Transport</keyword>
<protein>
    <recommendedName>
        <fullName evidence="3">Vacuolar protein sorting-associated protein 54</fullName>
    </recommendedName>
</protein>
<evidence type="ECO:0000256" key="7">
    <source>
        <dbReference type="ARBA" id="ARBA00023054"/>
    </source>
</evidence>
<feature type="domain" description="Vacuolar protein sorting-associated protein 54 C-terminal" evidence="9">
    <location>
        <begin position="619"/>
        <end position="751"/>
    </location>
</feature>
<dbReference type="InterPro" id="IPR012501">
    <property type="entry name" value="Vps54_C"/>
</dbReference>
<dbReference type="GO" id="GO:0019905">
    <property type="term" value="F:syntaxin binding"/>
    <property type="evidence" value="ECO:0007669"/>
    <property type="project" value="TreeGrafter"/>
</dbReference>
<accession>A0A1Y5IK47</accession>
<evidence type="ECO:0000313" key="11">
    <source>
        <dbReference type="EMBL" id="OUS48514.1"/>
    </source>
</evidence>
<feature type="compositionally biased region" description="Basic residues" evidence="8">
    <location>
        <begin position="948"/>
        <end position="957"/>
    </location>
</feature>
<dbReference type="GO" id="GO:0015031">
    <property type="term" value="P:protein transport"/>
    <property type="evidence" value="ECO:0007669"/>
    <property type="project" value="UniProtKB-KW"/>
</dbReference>
<evidence type="ECO:0000256" key="4">
    <source>
        <dbReference type="ARBA" id="ARBA00022448"/>
    </source>
</evidence>
<dbReference type="PANTHER" id="PTHR12965:SF0">
    <property type="entry name" value="VACUOLAR PROTEIN SORTING-ASSOCIATED PROTEIN 54"/>
    <property type="match status" value="1"/>
</dbReference>
<dbReference type="Proteomes" id="UP000195557">
    <property type="component" value="Unassembled WGS sequence"/>
</dbReference>
<keyword evidence="7" id="KW-0175">Coiled coil</keyword>
<evidence type="ECO:0000256" key="8">
    <source>
        <dbReference type="SAM" id="MobiDB-lite"/>
    </source>
</evidence>
<sequence>MAERAGLDALAKLASERGRGGWTSTDRAPGDASKLLPEVSMKDFEGYLSAMRERYAGFVEDRERSARSAEAGSSGWSPAGTGGSERGVESVPALFFDEIFELHQPETFSRACVGLDEVNIRNLARAAMETQEDFIAHLDAVEEHLIREIGEKSDEFFTALSDLHHLHEAMAGTQRQVASMRKSVRDIREQLVKPGQLMLSLRDKRDNLETLTETFTKVAALQQMRTDMDVFVESSDYSGALQLAEDIKKALAEDEVLAKLTCFGTLPEHVEYTRNKVREVMISDFVEGASLPKDARTLVSARTLDRLSEVAKTCGMEPPQSNSKLTQQNIDEEINSLEKMIPPFISLLYSGSSFVCEALQSWLTAIVEDVRLVERVAIHIMLSTITQVRRQITPSTDDTVFDSVHATVIRSLPAEVFAELLLGLKDIFNSYFERAKEVRAMVRAVITSDEESLAALRGIGEGLISAARDAAVNIDHASSQSALAIANEALSKVIDIAQGRFAKLLGVRAPMNVASSSREFMAITEATNAFLELAETVGKHRCLSLRTTLVNQGKSFVREQHSLSASKLISLLECETWARAKLPVHLQALVDALMEGAMTFPDVKSEDIGDVSSIVVGGELFHPVNSAVLLLQILVDYVRMARQNPSLSTEMTHRTIDLIKQYNAGVCQLILGAGAMQVSKLKSITAKHLCLAQQSVSLFISLLPRLQEIMCALIQGPKLVLLRQEFDRMFRDLKLHKSEIHDKLVSIMSERVDFHLHRLSFVVKSLRERKSKTVDPITPSEFATALTKEMGTLKRVIKELLNEADQRDVLGRVRRELCAAIVSKVKSLEIAATDDATIVTQISTDLDVVNESMVELPVISEDENEDALAALACDFRAKRGTTTPGTAAPTSVSIPIQRRNLFPQFTPARPRPESPPVLLRELPPQRLPSLAPPPPPRSPPPHRERTPAHPRARRRSTRSPLAPRRALPSIRPRLGVPPSTSFAARVDLGARARHRSARADVEDASARSMTTRASEWCGRCASRRMRERLAAVRAAVRVARRRRRG</sequence>
<dbReference type="PANTHER" id="PTHR12965">
    <property type="entry name" value="VACUOLAR PROTEIN SORTING 54"/>
    <property type="match status" value="1"/>
</dbReference>
<keyword evidence="5" id="KW-0653">Protein transport</keyword>
<dbReference type="EMBL" id="KZ155774">
    <property type="protein sequence ID" value="OUS48514.1"/>
    <property type="molecule type" value="Genomic_DNA"/>
</dbReference>
<keyword evidence="6" id="KW-0333">Golgi apparatus</keyword>
<feature type="region of interest" description="Disordered" evidence="8">
    <location>
        <begin position="66"/>
        <end position="85"/>
    </location>
</feature>
<dbReference type="Pfam" id="PF10475">
    <property type="entry name" value="Vps54_N"/>
    <property type="match status" value="1"/>
</dbReference>
<feature type="domain" description="Vacuolar protein sorting-associated protein 54 N-terminal" evidence="10">
    <location>
        <begin position="88"/>
        <end position="278"/>
    </location>
</feature>
<dbReference type="GO" id="GO:0000938">
    <property type="term" value="C:GARP complex"/>
    <property type="evidence" value="ECO:0007669"/>
    <property type="project" value="InterPro"/>
</dbReference>
<gene>
    <name evidence="11" type="ORF">BE221DRAFT_68939</name>
</gene>
<evidence type="ECO:0000256" key="5">
    <source>
        <dbReference type="ARBA" id="ARBA00022927"/>
    </source>
</evidence>
<feature type="region of interest" description="Disordered" evidence="8">
    <location>
        <begin position="879"/>
        <end position="978"/>
    </location>
</feature>
<feature type="compositionally biased region" description="Pro residues" evidence="8">
    <location>
        <begin position="930"/>
        <end position="939"/>
    </location>
</feature>
<name>A0A1Y5IK47_OSTTA</name>
<dbReference type="Pfam" id="PF07928">
    <property type="entry name" value="Vps54"/>
    <property type="match status" value="1"/>
</dbReference>
<reference evidence="11" key="1">
    <citation type="submission" date="2017-04" db="EMBL/GenBank/DDBJ databases">
        <title>Population genomics of picophytoplankton unveils novel chromosome hypervariability.</title>
        <authorList>
            <consortium name="DOE Joint Genome Institute"/>
            <person name="Blanc-Mathieu R."/>
            <person name="Krasovec M."/>
            <person name="Hebrard M."/>
            <person name="Yau S."/>
            <person name="Desgranges E."/>
            <person name="Martin J."/>
            <person name="Schackwitz W."/>
            <person name="Kuo A."/>
            <person name="Salin G."/>
            <person name="Donnadieu C."/>
            <person name="Desdevises Y."/>
            <person name="Sanchez-Ferandin S."/>
            <person name="Moreau H."/>
            <person name="Rivals E."/>
            <person name="Grigoriev I.V."/>
            <person name="Grimsley N."/>
            <person name="Eyre-Walker A."/>
            <person name="Piganeau G."/>
        </authorList>
    </citation>
    <scope>NUCLEOTIDE SEQUENCE [LARGE SCALE GENOMIC DNA]</scope>
    <source>
        <strain evidence="11">RCC 1115</strain>
    </source>
</reference>
<evidence type="ECO:0000259" key="9">
    <source>
        <dbReference type="Pfam" id="PF07928"/>
    </source>
</evidence>
<dbReference type="InterPro" id="IPR019515">
    <property type="entry name" value="VPS54_N"/>
</dbReference>
<evidence type="ECO:0000256" key="1">
    <source>
        <dbReference type="ARBA" id="ARBA00004601"/>
    </source>
</evidence>
<evidence type="ECO:0000259" key="10">
    <source>
        <dbReference type="Pfam" id="PF10475"/>
    </source>
</evidence>
<dbReference type="InterPro" id="IPR039745">
    <property type="entry name" value="Vps54"/>
</dbReference>
<dbReference type="GO" id="GO:0042147">
    <property type="term" value="P:retrograde transport, endosome to Golgi"/>
    <property type="evidence" value="ECO:0007669"/>
    <property type="project" value="InterPro"/>
</dbReference>
<dbReference type="Gene3D" id="6.10.250.860">
    <property type="match status" value="1"/>
</dbReference>
<dbReference type="AlphaFoldDB" id="A0A1Y5IK47"/>
<feature type="compositionally biased region" description="Low complexity" evidence="8">
    <location>
        <begin position="880"/>
        <end position="890"/>
    </location>
</feature>
<evidence type="ECO:0000256" key="3">
    <source>
        <dbReference type="ARBA" id="ARBA00017665"/>
    </source>
</evidence>
<comment type="subcellular location">
    <subcellularLocation>
        <location evidence="1">Golgi apparatus</location>
        <location evidence="1">trans-Golgi network</location>
    </subcellularLocation>
</comment>
<dbReference type="GO" id="GO:0006896">
    <property type="term" value="P:Golgi to vacuole transport"/>
    <property type="evidence" value="ECO:0007669"/>
    <property type="project" value="TreeGrafter"/>
</dbReference>
<dbReference type="GO" id="GO:0005829">
    <property type="term" value="C:cytosol"/>
    <property type="evidence" value="ECO:0007669"/>
    <property type="project" value="GOC"/>
</dbReference>
<organism evidence="11">
    <name type="scientific">Ostreococcus tauri</name>
    <name type="common">Marine green alga</name>
    <dbReference type="NCBI Taxonomy" id="70448"/>
    <lineage>
        <taxon>Eukaryota</taxon>
        <taxon>Viridiplantae</taxon>
        <taxon>Chlorophyta</taxon>
        <taxon>Mamiellophyceae</taxon>
        <taxon>Mamiellales</taxon>
        <taxon>Bathycoccaceae</taxon>
        <taxon>Ostreococcus</taxon>
    </lineage>
</organism>
<evidence type="ECO:0000256" key="6">
    <source>
        <dbReference type="ARBA" id="ARBA00023034"/>
    </source>
</evidence>